<dbReference type="EMBL" id="CP159342">
    <property type="protein sequence ID" value="XCH75861.1"/>
    <property type="molecule type" value="Genomic_DNA"/>
</dbReference>
<keyword evidence="5 8" id="KW-0812">Transmembrane</keyword>
<keyword evidence="4 11" id="KW-0808">Transferase</keyword>
<keyword evidence="2" id="KW-1003">Cell membrane</keyword>
<gene>
    <name evidence="11" type="ORF">ABUL08_07185</name>
    <name evidence="10" type="ORF">VK199_07140</name>
</gene>
<protein>
    <submittedName>
        <fullName evidence="11">Glycosyltransferase family 39 protein</fullName>
        <ecNumber evidence="11">2.4.-.-</ecNumber>
    </submittedName>
</protein>
<dbReference type="GO" id="GO:0005886">
    <property type="term" value="C:plasma membrane"/>
    <property type="evidence" value="ECO:0007669"/>
    <property type="project" value="UniProtKB-SubCell"/>
</dbReference>
<feature type="domain" description="Glycosyltransferase RgtA/B/C/D-like" evidence="9">
    <location>
        <begin position="101"/>
        <end position="246"/>
    </location>
</feature>
<dbReference type="RefSeq" id="WP_350935702.1">
    <property type="nucleotide sequence ID" value="NZ_CP157762.1"/>
</dbReference>
<evidence type="ECO:0000313" key="10">
    <source>
        <dbReference type="EMBL" id="XBP95158.1"/>
    </source>
</evidence>
<dbReference type="InterPro" id="IPR050297">
    <property type="entry name" value="LipidA_mod_glycosyltrf_83"/>
</dbReference>
<evidence type="ECO:0000313" key="11">
    <source>
        <dbReference type="EMBL" id="XCH75861.1"/>
    </source>
</evidence>
<evidence type="ECO:0000256" key="6">
    <source>
        <dbReference type="ARBA" id="ARBA00022989"/>
    </source>
</evidence>
<proteinExistence type="predicted"/>
<evidence type="ECO:0000256" key="2">
    <source>
        <dbReference type="ARBA" id="ARBA00022475"/>
    </source>
</evidence>
<dbReference type="AlphaFoldDB" id="A0AAU8HKA9"/>
<feature type="transmembrane region" description="Helical" evidence="8">
    <location>
        <begin position="351"/>
        <end position="370"/>
    </location>
</feature>
<keyword evidence="3 11" id="KW-0328">Glycosyltransferase</keyword>
<feature type="transmembrane region" description="Helical" evidence="8">
    <location>
        <begin position="233"/>
        <end position="252"/>
    </location>
</feature>
<evidence type="ECO:0000256" key="3">
    <source>
        <dbReference type="ARBA" id="ARBA00022676"/>
    </source>
</evidence>
<reference evidence="11" key="2">
    <citation type="submission" date="2024-06" db="EMBL/GenBank/DDBJ databases">
        <title>Micromonospora mangrovi CCTCC AA 2012012 genome sequences.</title>
        <authorList>
            <person name="Gao J."/>
        </authorList>
    </citation>
    <scope>NUCLEOTIDE SEQUENCE</scope>
    <source>
        <strain evidence="11">CCTCC AA 2012012</strain>
    </source>
</reference>
<feature type="transmembrane region" description="Helical" evidence="8">
    <location>
        <begin position="300"/>
        <end position="321"/>
    </location>
</feature>
<organism evidence="11">
    <name type="scientific">Micromonospora sp. CCTCC AA 2012012</name>
    <dbReference type="NCBI Taxonomy" id="3111921"/>
    <lineage>
        <taxon>Bacteria</taxon>
        <taxon>Bacillati</taxon>
        <taxon>Actinomycetota</taxon>
        <taxon>Actinomycetes</taxon>
        <taxon>Micromonosporales</taxon>
        <taxon>Micromonosporaceae</taxon>
        <taxon>Micromonospora</taxon>
    </lineage>
</organism>
<dbReference type="GO" id="GO:0009103">
    <property type="term" value="P:lipopolysaccharide biosynthetic process"/>
    <property type="evidence" value="ECO:0007669"/>
    <property type="project" value="UniProtKB-ARBA"/>
</dbReference>
<feature type="transmembrane region" description="Helical" evidence="8">
    <location>
        <begin position="273"/>
        <end position="294"/>
    </location>
</feature>
<dbReference type="PANTHER" id="PTHR33908:SF11">
    <property type="entry name" value="MEMBRANE PROTEIN"/>
    <property type="match status" value="1"/>
</dbReference>
<evidence type="ECO:0000256" key="8">
    <source>
        <dbReference type="SAM" id="Phobius"/>
    </source>
</evidence>
<feature type="transmembrane region" description="Helical" evidence="8">
    <location>
        <begin position="121"/>
        <end position="140"/>
    </location>
</feature>
<feature type="transmembrane region" description="Helical" evidence="8">
    <location>
        <begin position="328"/>
        <end position="345"/>
    </location>
</feature>
<reference evidence="10" key="1">
    <citation type="submission" date="2024-01" db="EMBL/GenBank/DDBJ databases">
        <title>The genome sequence of Micromonospora mangrovi CCTCC AA 2012012.</title>
        <authorList>
            <person name="Gao J."/>
        </authorList>
    </citation>
    <scope>NUCLEOTIDE SEQUENCE</scope>
    <source>
        <strain evidence="10">CCTCC AA 2012012</strain>
    </source>
</reference>
<evidence type="ECO:0000256" key="5">
    <source>
        <dbReference type="ARBA" id="ARBA00022692"/>
    </source>
</evidence>
<name>A0AAU8HKA9_9ACTN</name>
<comment type="subcellular location">
    <subcellularLocation>
        <location evidence="1">Cell membrane</location>
        <topology evidence="1">Multi-pass membrane protein</topology>
    </subcellularLocation>
</comment>
<dbReference type="EC" id="2.4.-.-" evidence="11"/>
<accession>A0AAU8HKA9</accession>
<dbReference type="GO" id="GO:0016763">
    <property type="term" value="F:pentosyltransferase activity"/>
    <property type="evidence" value="ECO:0007669"/>
    <property type="project" value="TreeGrafter"/>
</dbReference>
<dbReference type="InterPro" id="IPR038731">
    <property type="entry name" value="RgtA/B/C-like"/>
</dbReference>
<dbReference type="Pfam" id="PF13231">
    <property type="entry name" value="PMT_2"/>
    <property type="match status" value="1"/>
</dbReference>
<feature type="transmembrane region" description="Helical" evidence="8">
    <location>
        <begin position="164"/>
        <end position="182"/>
    </location>
</feature>
<keyword evidence="7 8" id="KW-0472">Membrane</keyword>
<evidence type="ECO:0000256" key="4">
    <source>
        <dbReference type="ARBA" id="ARBA00022679"/>
    </source>
</evidence>
<dbReference type="EMBL" id="CP157762">
    <property type="protein sequence ID" value="XBP95158.1"/>
    <property type="molecule type" value="Genomic_DNA"/>
</dbReference>
<evidence type="ECO:0000256" key="1">
    <source>
        <dbReference type="ARBA" id="ARBA00004651"/>
    </source>
</evidence>
<feature type="transmembrane region" description="Helical" evidence="8">
    <location>
        <begin position="194"/>
        <end position="221"/>
    </location>
</feature>
<sequence>MMDAETMVLPRLGVAELRVEDPWGEDHGAVPARPVADSRWWRPAPWLLPALLMGALGLLGAGRPGLRAEELTTWERAASSWPDAWSALRGEDVTVAPYHLLVRAWAAAFGSSDLALRGPSILAMTVAAALVGALAARMFTPRTGVVAGLLFALLPTSTRYAQEAQPYAVTLLLAVLATSLLVPAVERPGFRRFAAYGAAVAVLGLGNVVVGALLLAAHGWIVCAFRRRVAVRWLIAASVGALPAAALVRFASQHGAPIALAARPSLAALAATPGELFGVAALGGVLLALALFSLPLRRTAALHTAGALVPPLVLLLVAQVAPVWRPQWLLVTLPAWATLGAVALARTRVPWSAGVLAAVALIGAPVQVAVREPDGHQQATRQLAEIIGERLRPGDGVVYASTSVPGGRTALARYLPADHRPVDVLANGAPTGDRHRATPGCTDAARCLWGVRRLWVIGPGTRPDPVDAVGGSAERLLRTRYEVSQVWRPTGFTLALLVDERTDL</sequence>
<keyword evidence="6 8" id="KW-1133">Transmembrane helix</keyword>
<evidence type="ECO:0000259" key="9">
    <source>
        <dbReference type="Pfam" id="PF13231"/>
    </source>
</evidence>
<dbReference type="PANTHER" id="PTHR33908">
    <property type="entry name" value="MANNOSYLTRANSFERASE YKCB-RELATED"/>
    <property type="match status" value="1"/>
</dbReference>
<evidence type="ECO:0000256" key="7">
    <source>
        <dbReference type="ARBA" id="ARBA00023136"/>
    </source>
</evidence>